<dbReference type="RefSeq" id="WP_344754622.1">
    <property type="nucleotide sequence ID" value="NZ_BAABBW010000004.1"/>
</dbReference>
<reference evidence="7" key="1">
    <citation type="journal article" date="2019" name="Int. J. Syst. Evol. Microbiol.">
        <title>The Global Catalogue of Microorganisms (GCM) 10K type strain sequencing project: providing services to taxonomists for standard genome sequencing and annotation.</title>
        <authorList>
            <consortium name="The Broad Institute Genomics Platform"/>
            <consortium name="The Broad Institute Genome Sequencing Center for Infectious Disease"/>
            <person name="Wu L."/>
            <person name="Ma J."/>
        </authorList>
    </citation>
    <scope>NUCLEOTIDE SEQUENCE [LARGE SCALE GENOMIC DNA]</scope>
    <source>
        <strain evidence="7">JCM 17591</strain>
    </source>
</reference>
<dbReference type="EC" id="2.1.1.37" evidence="1"/>
<protein>
    <recommendedName>
        <fullName evidence="1">DNA (cytosine-5-)-methyltransferase</fullName>
        <ecNumber evidence="1">2.1.1.37</ecNumber>
    </recommendedName>
</protein>
<accession>A0ABP8A2X8</accession>
<evidence type="ECO:0000256" key="4">
    <source>
        <dbReference type="ARBA" id="ARBA00022691"/>
    </source>
</evidence>
<dbReference type="PANTHER" id="PTHR10629:SF52">
    <property type="entry name" value="DNA (CYTOSINE-5)-METHYLTRANSFERASE 1"/>
    <property type="match status" value="1"/>
</dbReference>
<keyword evidence="2 6" id="KW-0489">Methyltransferase</keyword>
<evidence type="ECO:0000256" key="3">
    <source>
        <dbReference type="ARBA" id="ARBA00022679"/>
    </source>
</evidence>
<dbReference type="SUPFAM" id="SSF53335">
    <property type="entry name" value="S-adenosyl-L-methionine-dependent methyltransferases"/>
    <property type="match status" value="1"/>
</dbReference>
<evidence type="ECO:0000256" key="2">
    <source>
        <dbReference type="ARBA" id="ARBA00022603"/>
    </source>
</evidence>
<dbReference type="InterPro" id="IPR050390">
    <property type="entry name" value="C5-Methyltransferase"/>
</dbReference>
<organism evidence="6 7">
    <name type="scientific">Gryllotalpicola koreensis</name>
    <dbReference type="NCBI Taxonomy" id="993086"/>
    <lineage>
        <taxon>Bacteria</taxon>
        <taxon>Bacillati</taxon>
        <taxon>Actinomycetota</taxon>
        <taxon>Actinomycetes</taxon>
        <taxon>Micrococcales</taxon>
        <taxon>Microbacteriaceae</taxon>
        <taxon>Gryllotalpicola</taxon>
    </lineage>
</organism>
<dbReference type="PANTHER" id="PTHR10629">
    <property type="entry name" value="CYTOSINE-SPECIFIC METHYLTRANSFERASE"/>
    <property type="match status" value="1"/>
</dbReference>
<evidence type="ECO:0000313" key="7">
    <source>
        <dbReference type="Proteomes" id="UP001501079"/>
    </source>
</evidence>
<sequence>MSLDITVSDFFAGAGGSSTGMIQVPGVKIRIAANHNKTVTEIHNWNHPDTDHSVVDLHQERPSFFPKTTIGWFSPECTKWSQANGSKLPAIEEGLFEDPLSDDVKTRSRLLMFDVLKFIEYHRYRLVFVENVVDIATQAQYRTAWTVWRQELRALGYNFRVVSLNSMHAQTFGLPAPQSRDRIYIVAWPEGERPPELDRILRPKAYCTRCDVVVESVQSFKPNRSVGRYRQAYIYCCSRCGRQVEPGWLPAASAIDWSIPGERIGDRLKPKTRARIAAGIARYWGPLIAEAAGNTYDAADPKHPNHGELEAYYRAWPIEDALKSLTTTATKALVNPLIVNHVSGSDESRAREISEVLPALVAGGMHASLLVPVEARDGKQAQSVDQYLRTLTTRAETALVSPFLAEMYGTSTSRSVDDPMSTVAAGGNHHMLVDALVSQFRDRADRNLYPMTDPLRTIVADGAAHALIHRNNSHGSHGSSDASMSTPVTEYLRTITTSGNVSLIQHGEMTGKPRVSAADLKAAEELVPEALFRMLEPHEIAAGMAFPADYKWQSPDRVKPISKRDLVKAAGNAVTPPSARDLLATSVESLGVAA</sequence>
<evidence type="ECO:0000313" key="6">
    <source>
        <dbReference type="EMBL" id="GAA4176418.1"/>
    </source>
</evidence>
<keyword evidence="5" id="KW-0680">Restriction system</keyword>
<comment type="caution">
    <text evidence="6">The sequence shown here is derived from an EMBL/GenBank/DDBJ whole genome shotgun (WGS) entry which is preliminary data.</text>
</comment>
<name>A0ABP8A2X8_9MICO</name>
<keyword evidence="4" id="KW-0949">S-adenosyl-L-methionine</keyword>
<dbReference type="Proteomes" id="UP001501079">
    <property type="component" value="Unassembled WGS sequence"/>
</dbReference>
<evidence type="ECO:0000256" key="1">
    <source>
        <dbReference type="ARBA" id="ARBA00011975"/>
    </source>
</evidence>
<dbReference type="GO" id="GO:0032259">
    <property type="term" value="P:methylation"/>
    <property type="evidence" value="ECO:0007669"/>
    <property type="project" value="UniProtKB-KW"/>
</dbReference>
<proteinExistence type="predicted"/>
<dbReference type="PRINTS" id="PR00105">
    <property type="entry name" value="C5METTRFRASE"/>
</dbReference>
<gene>
    <name evidence="6" type="ORF">GCM10022287_23620</name>
</gene>
<dbReference type="GO" id="GO:0008168">
    <property type="term" value="F:methyltransferase activity"/>
    <property type="evidence" value="ECO:0007669"/>
    <property type="project" value="UniProtKB-KW"/>
</dbReference>
<evidence type="ECO:0000256" key="5">
    <source>
        <dbReference type="ARBA" id="ARBA00022747"/>
    </source>
</evidence>
<dbReference type="Pfam" id="PF00145">
    <property type="entry name" value="DNA_methylase"/>
    <property type="match status" value="1"/>
</dbReference>
<dbReference type="InterPro" id="IPR029063">
    <property type="entry name" value="SAM-dependent_MTases_sf"/>
</dbReference>
<keyword evidence="7" id="KW-1185">Reference proteome</keyword>
<dbReference type="Gene3D" id="3.40.50.150">
    <property type="entry name" value="Vaccinia Virus protein VP39"/>
    <property type="match status" value="1"/>
</dbReference>
<keyword evidence="3" id="KW-0808">Transferase</keyword>
<dbReference type="InterPro" id="IPR001525">
    <property type="entry name" value="C5_MeTfrase"/>
</dbReference>
<dbReference type="EMBL" id="BAABBW010000004">
    <property type="protein sequence ID" value="GAA4176418.1"/>
    <property type="molecule type" value="Genomic_DNA"/>
</dbReference>